<gene>
    <name evidence="9" type="ORF">SAMN06296036_13051</name>
</gene>
<organism evidence="9 10">
    <name type="scientific">Pseudobacteriovorax antillogorgiicola</name>
    <dbReference type="NCBI Taxonomy" id="1513793"/>
    <lineage>
        <taxon>Bacteria</taxon>
        <taxon>Pseudomonadati</taxon>
        <taxon>Bdellovibrionota</taxon>
        <taxon>Oligoflexia</taxon>
        <taxon>Oligoflexales</taxon>
        <taxon>Pseudobacteriovoracaceae</taxon>
        <taxon>Pseudobacteriovorax</taxon>
    </lineage>
</organism>
<dbReference type="GO" id="GO:0008270">
    <property type="term" value="F:zinc ion binding"/>
    <property type="evidence" value="ECO:0007669"/>
    <property type="project" value="InterPro"/>
</dbReference>
<dbReference type="Proteomes" id="UP000192907">
    <property type="component" value="Unassembled WGS sequence"/>
</dbReference>
<dbReference type="OrthoDB" id="5288174at2"/>
<sequence>MIRLLLAAIGFLFWSPVTNGIQFNRYHDVSYINRYLHQVARHHPHVSIHRLGLSTEGRPIYYVLITKSRAPDTPVIYVNGTHHGNEKASTEASLGAIDYLSRKHRNIIIDRLLKKYVFLVHPLVNPDGHAANSRLGANGIDPNRDYPTPFSRSEPFQLRETKLVSSLMKKYRFKASAALHSGIEAVLWPWGSSKIASNHAEVFLNLGRVVAQAMKVEKYQQSYHDYKTTGEFIDYAYKVYGTYALTLEVSEEASPSPEKLPLVVSRSVKGLIALAYGLDRVELSH</sequence>
<dbReference type="GO" id="GO:0006508">
    <property type="term" value="P:proteolysis"/>
    <property type="evidence" value="ECO:0007669"/>
    <property type="project" value="UniProtKB-KW"/>
</dbReference>
<dbReference type="PANTHER" id="PTHR11705">
    <property type="entry name" value="PROTEASE FAMILY M14 CARBOXYPEPTIDASE A,B"/>
    <property type="match status" value="1"/>
</dbReference>
<dbReference type="GO" id="GO:0005615">
    <property type="term" value="C:extracellular space"/>
    <property type="evidence" value="ECO:0007669"/>
    <property type="project" value="TreeGrafter"/>
</dbReference>
<name>A0A1Y6CM05_9BACT</name>
<dbReference type="STRING" id="1513793.SAMN06296036_13051"/>
<dbReference type="EMBL" id="FWZT01000030">
    <property type="protein sequence ID" value="SMF76663.1"/>
    <property type="molecule type" value="Genomic_DNA"/>
</dbReference>
<keyword evidence="5" id="KW-0862">Zinc</keyword>
<dbReference type="InterPro" id="IPR000834">
    <property type="entry name" value="Peptidase_M14"/>
</dbReference>
<evidence type="ECO:0000256" key="6">
    <source>
        <dbReference type="ARBA" id="ARBA00023049"/>
    </source>
</evidence>
<keyword evidence="10" id="KW-1185">Reference proteome</keyword>
<keyword evidence="9" id="KW-0121">Carboxypeptidase</keyword>
<dbReference type="CDD" id="cd00596">
    <property type="entry name" value="Peptidase_M14_like"/>
    <property type="match status" value="1"/>
</dbReference>
<feature type="domain" description="Peptidase M14" evidence="8">
    <location>
        <begin position="25"/>
        <end position="278"/>
    </location>
</feature>
<dbReference type="Pfam" id="PF00246">
    <property type="entry name" value="Peptidase_M14"/>
    <property type="match status" value="1"/>
</dbReference>
<evidence type="ECO:0000256" key="2">
    <source>
        <dbReference type="ARBA" id="ARBA00005988"/>
    </source>
</evidence>
<dbReference type="RefSeq" id="WP_132324931.1">
    <property type="nucleotide sequence ID" value="NZ_FWZT01000030.1"/>
</dbReference>
<evidence type="ECO:0000256" key="1">
    <source>
        <dbReference type="ARBA" id="ARBA00001947"/>
    </source>
</evidence>
<dbReference type="PROSITE" id="PS52035">
    <property type="entry name" value="PEPTIDASE_M14"/>
    <property type="match status" value="1"/>
</dbReference>
<protein>
    <submittedName>
        <fullName evidence="9">Zinc carboxypeptidase</fullName>
    </submittedName>
</protein>
<reference evidence="10" key="1">
    <citation type="submission" date="2017-04" db="EMBL/GenBank/DDBJ databases">
        <authorList>
            <person name="Varghese N."/>
            <person name="Submissions S."/>
        </authorList>
    </citation>
    <scope>NUCLEOTIDE SEQUENCE [LARGE SCALE GENOMIC DNA]</scope>
    <source>
        <strain evidence="10">RKEM611</strain>
    </source>
</reference>
<comment type="cofactor">
    <cofactor evidence="1">
        <name>Zn(2+)</name>
        <dbReference type="ChEBI" id="CHEBI:29105"/>
    </cofactor>
</comment>
<dbReference type="PRINTS" id="PR00765">
    <property type="entry name" value="CRBOXYPTASEA"/>
</dbReference>
<evidence type="ECO:0000313" key="9">
    <source>
        <dbReference type="EMBL" id="SMF76663.1"/>
    </source>
</evidence>
<evidence type="ECO:0000256" key="7">
    <source>
        <dbReference type="PROSITE-ProRule" id="PRU01379"/>
    </source>
</evidence>
<accession>A0A1Y6CM05</accession>
<evidence type="ECO:0000256" key="5">
    <source>
        <dbReference type="ARBA" id="ARBA00022833"/>
    </source>
</evidence>
<feature type="active site" description="Proton donor/acceptor" evidence="7">
    <location>
        <position position="248"/>
    </location>
</feature>
<evidence type="ECO:0000256" key="4">
    <source>
        <dbReference type="ARBA" id="ARBA00022801"/>
    </source>
</evidence>
<proteinExistence type="inferred from homology"/>
<evidence type="ECO:0000259" key="8">
    <source>
        <dbReference type="PROSITE" id="PS52035"/>
    </source>
</evidence>
<dbReference type="GO" id="GO:0004181">
    <property type="term" value="F:metallocarboxypeptidase activity"/>
    <property type="evidence" value="ECO:0007669"/>
    <property type="project" value="InterPro"/>
</dbReference>
<dbReference type="Gene3D" id="3.40.630.10">
    <property type="entry name" value="Zn peptidases"/>
    <property type="match status" value="1"/>
</dbReference>
<keyword evidence="3" id="KW-0645">Protease</keyword>
<dbReference type="SUPFAM" id="SSF53187">
    <property type="entry name" value="Zn-dependent exopeptidases"/>
    <property type="match status" value="1"/>
</dbReference>
<evidence type="ECO:0000256" key="3">
    <source>
        <dbReference type="ARBA" id="ARBA00022670"/>
    </source>
</evidence>
<dbReference type="SMART" id="SM00631">
    <property type="entry name" value="Zn_pept"/>
    <property type="match status" value="1"/>
</dbReference>
<keyword evidence="4" id="KW-0378">Hydrolase</keyword>
<evidence type="ECO:0000313" key="10">
    <source>
        <dbReference type="Proteomes" id="UP000192907"/>
    </source>
</evidence>
<dbReference type="AlphaFoldDB" id="A0A1Y6CM05"/>
<dbReference type="PANTHER" id="PTHR11705:SF143">
    <property type="entry name" value="SLL0236 PROTEIN"/>
    <property type="match status" value="1"/>
</dbReference>
<keyword evidence="6" id="KW-0482">Metalloprotease</keyword>
<comment type="similarity">
    <text evidence="2 7">Belongs to the peptidase M14 family.</text>
</comment>